<keyword evidence="3" id="KW-0808">Transferase</keyword>
<reference evidence="3 4" key="1">
    <citation type="submission" date="2020-08" db="EMBL/GenBank/DDBJ databases">
        <title>Sequencing the genomes of 1000 actinobacteria strains.</title>
        <authorList>
            <person name="Klenk H.-P."/>
        </authorList>
    </citation>
    <scope>NUCLEOTIDE SEQUENCE [LARGE SCALE GENOMIC DNA]</scope>
    <source>
        <strain evidence="3 4">DSM 46887</strain>
    </source>
</reference>
<dbReference type="InterPro" id="IPR011763">
    <property type="entry name" value="COA_CT_C"/>
</dbReference>
<organism evidence="3 4">
    <name type="scientific">Streptosporangium becharense</name>
    <dbReference type="NCBI Taxonomy" id="1816182"/>
    <lineage>
        <taxon>Bacteria</taxon>
        <taxon>Bacillati</taxon>
        <taxon>Actinomycetota</taxon>
        <taxon>Actinomycetes</taxon>
        <taxon>Streptosporangiales</taxon>
        <taxon>Streptosporangiaceae</taxon>
        <taxon>Streptosporangium</taxon>
    </lineage>
</organism>
<comment type="caution">
    <text evidence="3">The sequence shown here is derived from an EMBL/GenBank/DDBJ whole genome shotgun (WGS) entry which is preliminary data.</text>
</comment>
<dbReference type="PANTHER" id="PTHR22855">
    <property type="entry name" value="ACETYL, PROPIONYL, PYRUVATE, AND GLUTACONYL CARBOXYLASE-RELATED"/>
    <property type="match status" value="1"/>
</dbReference>
<protein>
    <submittedName>
        <fullName evidence="3">Acetyl-CoA carboxylase carboxyltransferase component</fullName>
    </submittedName>
</protein>
<gene>
    <name evidence="3" type="ORF">F4562_005729</name>
</gene>
<evidence type="ECO:0000313" key="3">
    <source>
        <dbReference type="EMBL" id="MBB5822667.1"/>
    </source>
</evidence>
<dbReference type="InterPro" id="IPR029045">
    <property type="entry name" value="ClpP/crotonase-like_dom_sf"/>
</dbReference>
<evidence type="ECO:0000259" key="1">
    <source>
        <dbReference type="PROSITE" id="PS50980"/>
    </source>
</evidence>
<dbReference type="FunFam" id="3.90.226.10:FF:000030">
    <property type="entry name" value="Acetyl-CoA carboxylase carboxyltransferase subunit"/>
    <property type="match status" value="1"/>
</dbReference>
<dbReference type="FunFam" id="3.90.226.10:FF:000021">
    <property type="entry name" value="Acetyl-CoA carboxylase carboxyltransferase subunit"/>
    <property type="match status" value="1"/>
</dbReference>
<dbReference type="PANTHER" id="PTHR22855:SF46">
    <property type="entry name" value="METHYLCROTONOYL-COA CARBOXYLASE"/>
    <property type="match status" value="1"/>
</dbReference>
<dbReference type="InterPro" id="IPR045190">
    <property type="entry name" value="MCCB/AccD1-like"/>
</dbReference>
<dbReference type="GO" id="GO:0016874">
    <property type="term" value="F:ligase activity"/>
    <property type="evidence" value="ECO:0007669"/>
    <property type="project" value="InterPro"/>
</dbReference>
<sequence length="556" mass="59863">MRTDLAGGRAMGYRDWRDHHVRDSAPRLTAVMLDVSGAEYLSRREAMLAKLAELDAEHAKAVAGGGGKYVERHRRRGKLLARERIELLLDPDSAFLELSPLAGWGSEFPVGASVVTGIGVIEGVECVIVANDPTVRGGASNPWTLRKTLRAADIALENRLPLVNLVESGGADLPTQKEIFIPGGRIFRDLTRLSAAGIPTIALVFGSSTAGGAYVPGMSDHVVMVRERAKVFLGGPPLVRMATGEESDEESLGGAEMHARVSGLADHLAADEHDALRIGRRIVRSLNHRRLGAAPLAVRDPLREEDELLGIVPEDLRIPFDPREVIVRVVDGSEFDEFKPLYGGSLVTGWARLHGYPVGILANARGVLFSEEAQKAAQFIQLANRTRTPLVFLQNTTGYMVGREYEQGGIIKHGAMMINAVSNSTVPHITIVMGASYGAGNYGMCGRAYAPRFLFSWPSAKSAVMGPAQLAGVLSIVGRAAAEARGQVYDEEADAAMRQMVEAQIEAESLPFFLSGRLYDDGVIDPRDTRTVLGLCLSAVNNAPVPEPAGFGVFRM</sequence>
<dbReference type="SUPFAM" id="SSF52096">
    <property type="entry name" value="ClpP/crotonase"/>
    <property type="match status" value="2"/>
</dbReference>
<keyword evidence="4" id="KW-1185">Reference proteome</keyword>
<proteinExistence type="predicted"/>
<dbReference type="PROSITE" id="PS50980">
    <property type="entry name" value="COA_CT_NTER"/>
    <property type="match status" value="1"/>
</dbReference>
<evidence type="ECO:0000259" key="2">
    <source>
        <dbReference type="PROSITE" id="PS50989"/>
    </source>
</evidence>
<dbReference type="EMBL" id="JACHMP010000001">
    <property type="protein sequence ID" value="MBB5822667.1"/>
    <property type="molecule type" value="Genomic_DNA"/>
</dbReference>
<dbReference type="InterPro" id="IPR034733">
    <property type="entry name" value="AcCoA_carboxyl_beta"/>
</dbReference>
<dbReference type="Gene3D" id="3.90.226.10">
    <property type="entry name" value="2-enoyl-CoA Hydratase, Chain A, domain 1"/>
    <property type="match status" value="2"/>
</dbReference>
<feature type="domain" description="CoA carboxyltransferase N-terminal" evidence="1">
    <location>
        <begin position="47"/>
        <end position="298"/>
    </location>
</feature>
<evidence type="ECO:0000313" key="4">
    <source>
        <dbReference type="Proteomes" id="UP000540685"/>
    </source>
</evidence>
<feature type="domain" description="CoA carboxyltransferase C-terminal" evidence="2">
    <location>
        <begin position="300"/>
        <end position="547"/>
    </location>
</feature>
<dbReference type="GO" id="GO:0016740">
    <property type="term" value="F:transferase activity"/>
    <property type="evidence" value="ECO:0007669"/>
    <property type="project" value="UniProtKB-KW"/>
</dbReference>
<dbReference type="Proteomes" id="UP000540685">
    <property type="component" value="Unassembled WGS sequence"/>
</dbReference>
<name>A0A7W9IL28_9ACTN</name>
<accession>A0A7W9IL28</accession>
<dbReference type="AlphaFoldDB" id="A0A7W9IL28"/>
<dbReference type="PROSITE" id="PS50989">
    <property type="entry name" value="COA_CT_CTER"/>
    <property type="match status" value="2"/>
</dbReference>
<feature type="domain" description="CoA carboxyltransferase C-terminal" evidence="2">
    <location>
        <begin position="53"/>
        <end position="304"/>
    </location>
</feature>
<dbReference type="InterPro" id="IPR011762">
    <property type="entry name" value="COA_CT_N"/>
</dbReference>
<dbReference type="Pfam" id="PF01039">
    <property type="entry name" value="Carboxyl_trans"/>
    <property type="match status" value="1"/>
</dbReference>